<gene>
    <name evidence="2" type="ORF">C7459_106175</name>
</gene>
<accession>A0A316D9N3</accession>
<proteinExistence type="predicted"/>
<keyword evidence="1" id="KW-1133">Transmembrane helix</keyword>
<evidence type="ECO:0000313" key="3">
    <source>
        <dbReference type="Proteomes" id="UP000245634"/>
    </source>
</evidence>
<name>A0A316D9N3_9BACL</name>
<organism evidence="2 3">
    <name type="scientific">Tumebacillus permanentifrigoris</name>
    <dbReference type="NCBI Taxonomy" id="378543"/>
    <lineage>
        <taxon>Bacteria</taxon>
        <taxon>Bacillati</taxon>
        <taxon>Bacillota</taxon>
        <taxon>Bacilli</taxon>
        <taxon>Bacillales</taxon>
        <taxon>Alicyclobacillaceae</taxon>
        <taxon>Tumebacillus</taxon>
    </lineage>
</organism>
<dbReference type="PANTHER" id="PTHR31033">
    <property type="entry name" value="PROTEIN, PUTATIVE-RELATED"/>
    <property type="match status" value="1"/>
</dbReference>
<reference evidence="2 3" key="1">
    <citation type="submission" date="2018-05" db="EMBL/GenBank/DDBJ databases">
        <title>Genomic Encyclopedia of Type Strains, Phase IV (KMG-IV): sequencing the most valuable type-strain genomes for metagenomic binning, comparative biology and taxonomic classification.</title>
        <authorList>
            <person name="Goeker M."/>
        </authorList>
    </citation>
    <scope>NUCLEOTIDE SEQUENCE [LARGE SCALE GENOMIC DNA]</scope>
    <source>
        <strain evidence="2 3">DSM 18773</strain>
    </source>
</reference>
<dbReference type="Proteomes" id="UP000245634">
    <property type="component" value="Unassembled WGS sequence"/>
</dbReference>
<keyword evidence="1" id="KW-0812">Transmembrane</keyword>
<keyword evidence="3" id="KW-1185">Reference proteome</keyword>
<feature type="transmembrane region" description="Helical" evidence="1">
    <location>
        <begin position="30"/>
        <end position="47"/>
    </location>
</feature>
<evidence type="ECO:0000256" key="1">
    <source>
        <dbReference type="SAM" id="Phobius"/>
    </source>
</evidence>
<dbReference type="OrthoDB" id="5397176at2"/>
<protein>
    <submittedName>
        <fullName evidence="2">Uncharacterized protein</fullName>
    </submittedName>
</protein>
<dbReference type="RefSeq" id="WP_109688451.1">
    <property type="nucleotide sequence ID" value="NZ_QGGL01000006.1"/>
</dbReference>
<sequence length="86" mass="9892">MLVSISIICLLALLVNLPLGIWRQNTRKFSLWWFVAVHASIPLIIYMRQQFDVSMAWVPLTIGFAILGQTFGAQFSRKRVVIGRWS</sequence>
<keyword evidence="1" id="KW-0472">Membrane</keyword>
<comment type="caution">
    <text evidence="2">The sequence shown here is derived from an EMBL/GenBank/DDBJ whole genome shotgun (WGS) entry which is preliminary data.</text>
</comment>
<dbReference type="AlphaFoldDB" id="A0A316D9N3"/>
<dbReference type="EMBL" id="QGGL01000006">
    <property type="protein sequence ID" value="PWK13895.1"/>
    <property type="molecule type" value="Genomic_DNA"/>
</dbReference>
<dbReference type="PANTHER" id="PTHR31033:SF18">
    <property type="entry name" value="OS06G0115800 PROTEIN"/>
    <property type="match status" value="1"/>
</dbReference>
<evidence type="ECO:0000313" key="2">
    <source>
        <dbReference type="EMBL" id="PWK13895.1"/>
    </source>
</evidence>